<protein>
    <recommendedName>
        <fullName evidence="3">Alkaline phosphatase</fullName>
    </recommendedName>
</protein>
<dbReference type="InterPro" id="IPR017850">
    <property type="entry name" value="Alkaline_phosphatase_core_sf"/>
</dbReference>
<dbReference type="Gene3D" id="3.40.720.10">
    <property type="entry name" value="Alkaline Phosphatase, subunit A"/>
    <property type="match status" value="1"/>
</dbReference>
<sequence length="144" mass="15989">MRRTYPKLAAKAKVHNAILQIGDGMSDCEITVVRNYAEGAWGCFKGIGALPFTDQITQYSLPDYLRRPGTVAGHAWFPTGPFSAKRDNRRDEPAFGLELAGQSPFRLANGSIVFEMACTGRAARMTRPAGMRPCRKRGRFHRPC</sequence>
<reference evidence="1 2" key="1">
    <citation type="submission" date="2019-07" db="EMBL/GenBank/DDBJ databases">
        <title>Sphingomonas alkalisoli sp. nov., isolated from rhizosphere soil of Suaedae salsa.</title>
        <authorList>
            <person name="Zhang H."/>
            <person name="Xu L."/>
            <person name="Zhang J.-X."/>
            <person name="Sun J.-Q."/>
        </authorList>
    </citation>
    <scope>NUCLEOTIDE SEQUENCE [LARGE SCALE GENOMIC DNA]</scope>
    <source>
        <strain evidence="1 2">XS-10</strain>
    </source>
</reference>
<accession>A0A518RHM7</accession>
<dbReference type="EMBL" id="CP042239">
    <property type="protein sequence ID" value="QDX26942.1"/>
    <property type="molecule type" value="Genomic_DNA"/>
</dbReference>
<dbReference type="Proteomes" id="UP000318055">
    <property type="component" value="Chromosome"/>
</dbReference>
<keyword evidence="2" id="KW-1185">Reference proteome</keyword>
<dbReference type="AlphaFoldDB" id="A0A518RHM7"/>
<evidence type="ECO:0008006" key="3">
    <source>
        <dbReference type="Google" id="ProtNLM"/>
    </source>
</evidence>
<dbReference type="KEGG" id="ssua:FPZ54_13630"/>
<proteinExistence type="predicted"/>
<name>A0A518RHM7_9SPHN</name>
<dbReference type="OrthoDB" id="9794455at2"/>
<evidence type="ECO:0000313" key="2">
    <source>
        <dbReference type="Proteomes" id="UP000318055"/>
    </source>
</evidence>
<gene>
    <name evidence="1" type="ORF">FPZ54_13630</name>
</gene>
<organism evidence="1 2">
    <name type="scientific">Sphingomonas suaedae</name>
    <dbReference type="NCBI Taxonomy" id="2599297"/>
    <lineage>
        <taxon>Bacteria</taxon>
        <taxon>Pseudomonadati</taxon>
        <taxon>Pseudomonadota</taxon>
        <taxon>Alphaproteobacteria</taxon>
        <taxon>Sphingomonadales</taxon>
        <taxon>Sphingomonadaceae</taxon>
        <taxon>Sphingomonas</taxon>
    </lineage>
</organism>
<evidence type="ECO:0000313" key="1">
    <source>
        <dbReference type="EMBL" id="QDX26942.1"/>
    </source>
</evidence>
<dbReference type="SUPFAM" id="SSF53649">
    <property type="entry name" value="Alkaline phosphatase-like"/>
    <property type="match status" value="1"/>
</dbReference>